<dbReference type="EMBL" id="JACHJL010000022">
    <property type="protein sequence ID" value="MBB5939273.1"/>
    <property type="molecule type" value="Genomic_DNA"/>
</dbReference>
<gene>
    <name evidence="1" type="ORF">FHS42_006366</name>
</gene>
<dbReference type="AlphaFoldDB" id="A0A7W9V1H4"/>
<dbReference type="Proteomes" id="UP000588098">
    <property type="component" value="Unassembled WGS sequence"/>
</dbReference>
<dbReference type="GO" id="GO:0000428">
    <property type="term" value="C:DNA-directed RNA polymerase complex"/>
    <property type="evidence" value="ECO:0007669"/>
    <property type="project" value="UniProtKB-KW"/>
</dbReference>
<keyword evidence="2" id="KW-1185">Reference proteome</keyword>
<evidence type="ECO:0000313" key="2">
    <source>
        <dbReference type="Proteomes" id="UP000588098"/>
    </source>
</evidence>
<keyword evidence="1" id="KW-0240">DNA-directed RNA polymerase</keyword>
<keyword evidence="1" id="KW-0804">Transcription</keyword>
<dbReference type="RefSeq" id="WP_184578060.1">
    <property type="nucleotide sequence ID" value="NZ_JACHJL010000022.1"/>
</dbReference>
<comment type="caution">
    <text evidence="1">The sequence shown here is derived from an EMBL/GenBank/DDBJ whole genome shotgun (WGS) entry which is preliminary data.</text>
</comment>
<name>A0A7W9V1H4_9ACTN</name>
<reference evidence="1 2" key="1">
    <citation type="submission" date="2020-08" db="EMBL/GenBank/DDBJ databases">
        <title>Genomic Encyclopedia of Type Strains, Phase III (KMG-III): the genomes of soil and plant-associated and newly described type strains.</title>
        <authorList>
            <person name="Whitman W."/>
        </authorList>
    </citation>
    <scope>NUCLEOTIDE SEQUENCE [LARGE SCALE GENOMIC DNA]</scope>
    <source>
        <strain evidence="1 2">CECT 8305</strain>
    </source>
</reference>
<sequence length="63" mass="7085">MLSQPEPEAFAWKVVKNRTIDVARARGRRPRIVDVASFETRAMHKAVDPNGELGRVSIVDLAR</sequence>
<proteinExistence type="predicted"/>
<evidence type="ECO:0000313" key="1">
    <source>
        <dbReference type="EMBL" id="MBB5939273.1"/>
    </source>
</evidence>
<accession>A0A7W9V1H4</accession>
<organism evidence="1 2">
    <name type="scientific">Streptomyces zagrosensis</name>
    <dbReference type="NCBI Taxonomy" id="1042984"/>
    <lineage>
        <taxon>Bacteria</taxon>
        <taxon>Bacillati</taxon>
        <taxon>Actinomycetota</taxon>
        <taxon>Actinomycetes</taxon>
        <taxon>Kitasatosporales</taxon>
        <taxon>Streptomycetaceae</taxon>
        <taxon>Streptomyces</taxon>
    </lineage>
</organism>
<protein>
    <submittedName>
        <fullName evidence="1">DNA-directed RNA polymerase specialized sigma24 family protein</fullName>
    </submittedName>
</protein>